<evidence type="ECO:0000313" key="2">
    <source>
        <dbReference type="EMBL" id="PYI36409.1"/>
    </source>
</evidence>
<dbReference type="GO" id="GO:0032259">
    <property type="term" value="P:methylation"/>
    <property type="evidence" value="ECO:0007669"/>
    <property type="project" value="UniProtKB-KW"/>
</dbReference>
<keyword evidence="3" id="KW-1185">Reference proteome</keyword>
<dbReference type="InterPro" id="IPR029063">
    <property type="entry name" value="SAM-dependent_MTases_sf"/>
</dbReference>
<organism evidence="2 3">
    <name type="scientific">Aspergillus indologenus CBS 114.80</name>
    <dbReference type="NCBI Taxonomy" id="1450541"/>
    <lineage>
        <taxon>Eukaryota</taxon>
        <taxon>Fungi</taxon>
        <taxon>Dikarya</taxon>
        <taxon>Ascomycota</taxon>
        <taxon>Pezizomycotina</taxon>
        <taxon>Eurotiomycetes</taxon>
        <taxon>Eurotiomycetidae</taxon>
        <taxon>Eurotiales</taxon>
        <taxon>Aspergillaceae</taxon>
        <taxon>Aspergillus</taxon>
        <taxon>Aspergillus subgen. Circumdati</taxon>
    </lineage>
</organism>
<dbReference type="AlphaFoldDB" id="A0A2V5II94"/>
<dbReference type="Proteomes" id="UP000248817">
    <property type="component" value="Unassembled WGS sequence"/>
</dbReference>
<accession>A0A2V5II94</accession>
<dbReference type="Pfam" id="PF01728">
    <property type="entry name" value="FtsJ"/>
    <property type="match status" value="1"/>
</dbReference>
<keyword evidence="2" id="KW-0489">Methyltransferase</keyword>
<proteinExistence type="predicted"/>
<dbReference type="Gene3D" id="3.40.50.150">
    <property type="entry name" value="Vaccinia Virus protein VP39"/>
    <property type="match status" value="1"/>
</dbReference>
<name>A0A2V5II94_9EURO</name>
<sequence length="387" mass="43856">MSLYSEQTWYSVYDSVSVVQNALQGTVLYQEAPASQSSDNQSPSHAITQYLLREVPEFWRLSKLRQKGWENPEGDQFFEKQRKTADNADKKTAKHFFRMMKNIGHDMHQMTDVFFINGLNSDKQAILDMCVAPGGFLATALRINPQARAIGFSLPKSEGGHNVLLPKHHNVSLKFLDITMLAADMGRLDIPNGHPDAGKFLPRQFSSEQRFDLVICDGQVLRTHERATYREHREARRLTLTQLALGLEHVKLGGTMIVLLHKVESPDVVRLLHAFTAFASVRLYKHPRFHAMRSSFYMLATNIRNDGPEAAMAIQGWKKIWDAATFGTDDMYHQTLHEYSVDIDLLLRDFGPRLAMLGKHDWSIQADALAKSPFVRHSALSNGAPNI</sequence>
<evidence type="ECO:0000259" key="1">
    <source>
        <dbReference type="Pfam" id="PF01728"/>
    </source>
</evidence>
<evidence type="ECO:0000313" key="3">
    <source>
        <dbReference type="Proteomes" id="UP000248817"/>
    </source>
</evidence>
<reference evidence="2 3" key="1">
    <citation type="submission" date="2018-02" db="EMBL/GenBank/DDBJ databases">
        <title>The genomes of Aspergillus section Nigri reveals drivers in fungal speciation.</title>
        <authorList>
            <consortium name="DOE Joint Genome Institute"/>
            <person name="Vesth T.C."/>
            <person name="Nybo J."/>
            <person name="Theobald S."/>
            <person name="Brandl J."/>
            <person name="Frisvad J.C."/>
            <person name="Nielsen K.F."/>
            <person name="Lyhne E.K."/>
            <person name="Kogle M.E."/>
            <person name="Kuo A."/>
            <person name="Riley R."/>
            <person name="Clum A."/>
            <person name="Nolan M."/>
            <person name="Lipzen A."/>
            <person name="Salamov A."/>
            <person name="Henrissat B."/>
            <person name="Wiebenga A."/>
            <person name="De vries R.P."/>
            <person name="Grigoriev I.V."/>
            <person name="Mortensen U.H."/>
            <person name="Andersen M.R."/>
            <person name="Baker S.E."/>
        </authorList>
    </citation>
    <scope>NUCLEOTIDE SEQUENCE [LARGE SCALE GENOMIC DNA]</scope>
    <source>
        <strain evidence="2 3">CBS 114.80</strain>
    </source>
</reference>
<feature type="domain" description="Ribosomal RNA methyltransferase FtsJ" evidence="1">
    <location>
        <begin position="109"/>
        <end position="298"/>
    </location>
</feature>
<dbReference type="EMBL" id="KZ825465">
    <property type="protein sequence ID" value="PYI36409.1"/>
    <property type="molecule type" value="Genomic_DNA"/>
</dbReference>
<dbReference type="GO" id="GO:0008168">
    <property type="term" value="F:methyltransferase activity"/>
    <property type="evidence" value="ECO:0007669"/>
    <property type="project" value="UniProtKB-KW"/>
</dbReference>
<gene>
    <name evidence="2" type="ORF">BP00DRAFT_432411</name>
</gene>
<dbReference type="SUPFAM" id="SSF53335">
    <property type="entry name" value="S-adenosyl-L-methionine-dependent methyltransferases"/>
    <property type="match status" value="1"/>
</dbReference>
<protein>
    <submittedName>
        <fullName evidence="2">FtsJ-like methyltransferase family protein</fullName>
    </submittedName>
</protein>
<dbReference type="InterPro" id="IPR002877">
    <property type="entry name" value="RNA_MeTrfase_FtsJ_dom"/>
</dbReference>
<keyword evidence="2" id="KW-0808">Transferase</keyword>